<name>A0ABR2AAX8_9ROSI</name>
<reference evidence="1 2" key="1">
    <citation type="journal article" date="2024" name="G3 (Bethesda)">
        <title>Genome assembly of Hibiscus sabdariffa L. provides insights into metabolisms of medicinal natural products.</title>
        <authorList>
            <person name="Kim T."/>
        </authorList>
    </citation>
    <scope>NUCLEOTIDE SEQUENCE [LARGE SCALE GENOMIC DNA]</scope>
    <source>
        <strain evidence="1">TK-2024</strain>
        <tissue evidence="1">Old leaves</tissue>
    </source>
</reference>
<dbReference type="EMBL" id="JBBPBN010000292">
    <property type="protein sequence ID" value="KAK8489988.1"/>
    <property type="molecule type" value="Genomic_DNA"/>
</dbReference>
<keyword evidence="2" id="KW-1185">Reference proteome</keyword>
<comment type="caution">
    <text evidence="1">The sequence shown here is derived from an EMBL/GenBank/DDBJ whole genome shotgun (WGS) entry which is preliminary data.</text>
</comment>
<dbReference type="PANTHER" id="PTHR48436">
    <property type="entry name" value="2, PUTATIVE-RELATED"/>
    <property type="match status" value="1"/>
</dbReference>
<evidence type="ECO:0000313" key="2">
    <source>
        <dbReference type="Proteomes" id="UP001396334"/>
    </source>
</evidence>
<evidence type="ECO:0008006" key="3">
    <source>
        <dbReference type="Google" id="ProtNLM"/>
    </source>
</evidence>
<protein>
    <recommendedName>
        <fullName evidence="3">Late embryogenesis abundant protein LEA-2 subgroup domain-containing protein</fullName>
    </recommendedName>
</protein>
<gene>
    <name evidence="1" type="ORF">V6N11_065411</name>
</gene>
<dbReference type="PANTHER" id="PTHR48436:SF1">
    <property type="entry name" value="2, PUTATIVE-RELATED"/>
    <property type="match status" value="1"/>
</dbReference>
<evidence type="ECO:0000313" key="1">
    <source>
        <dbReference type="EMBL" id="KAK8489988.1"/>
    </source>
</evidence>
<dbReference type="InterPro" id="IPR055276">
    <property type="entry name" value="NHL41-like"/>
</dbReference>
<organism evidence="1 2">
    <name type="scientific">Hibiscus sabdariffa</name>
    <name type="common">roselle</name>
    <dbReference type="NCBI Taxonomy" id="183260"/>
    <lineage>
        <taxon>Eukaryota</taxon>
        <taxon>Viridiplantae</taxon>
        <taxon>Streptophyta</taxon>
        <taxon>Embryophyta</taxon>
        <taxon>Tracheophyta</taxon>
        <taxon>Spermatophyta</taxon>
        <taxon>Magnoliopsida</taxon>
        <taxon>eudicotyledons</taxon>
        <taxon>Gunneridae</taxon>
        <taxon>Pentapetalae</taxon>
        <taxon>rosids</taxon>
        <taxon>malvids</taxon>
        <taxon>Malvales</taxon>
        <taxon>Malvaceae</taxon>
        <taxon>Malvoideae</taxon>
        <taxon>Hibiscus</taxon>
    </lineage>
</organism>
<accession>A0ABR2AAX8</accession>
<proteinExistence type="predicted"/>
<sequence>MASQIFIGSCNIPRIILIAAIIAFAILLCSSKTFVPFIPYPQAPIIKLNTLLVSNFMVSGSNLIANWLANITIYNPNIVLSVHVKQTEASVLYKHDCALSLASLDDFELDPWENRDVYIKFVTSGVEADQPIIEYPLLKEIEKDWRQGRIRFRIRLNAMNNYEIGCPGLRGRPIMMDTYSINLDVNVEDARRRTSARNEIYDIIGHIPRDGSWLIMVDN</sequence>
<dbReference type="Proteomes" id="UP001396334">
    <property type="component" value="Unassembled WGS sequence"/>
</dbReference>